<feature type="repeat" description="WD" evidence="5">
    <location>
        <begin position="228"/>
        <end position="269"/>
    </location>
</feature>
<feature type="compositionally biased region" description="Acidic residues" evidence="6">
    <location>
        <begin position="54"/>
        <end position="69"/>
    </location>
</feature>
<evidence type="ECO:0000313" key="8">
    <source>
        <dbReference type="Proteomes" id="UP000292702"/>
    </source>
</evidence>
<feature type="region of interest" description="Disordered" evidence="6">
    <location>
        <begin position="373"/>
        <end position="394"/>
    </location>
</feature>
<feature type="compositionally biased region" description="Acidic residues" evidence="6">
    <location>
        <begin position="77"/>
        <end position="92"/>
    </location>
</feature>
<organism evidence="7 8">
    <name type="scientific">Steccherinum ochraceum</name>
    <dbReference type="NCBI Taxonomy" id="92696"/>
    <lineage>
        <taxon>Eukaryota</taxon>
        <taxon>Fungi</taxon>
        <taxon>Dikarya</taxon>
        <taxon>Basidiomycota</taxon>
        <taxon>Agaricomycotina</taxon>
        <taxon>Agaricomycetes</taxon>
        <taxon>Polyporales</taxon>
        <taxon>Steccherinaceae</taxon>
        <taxon>Steccherinum</taxon>
    </lineage>
</organism>
<dbReference type="PROSITE" id="PS50082">
    <property type="entry name" value="WD_REPEATS_2"/>
    <property type="match status" value="3"/>
</dbReference>
<gene>
    <name evidence="7" type="primary">RRP9</name>
    <name evidence="7" type="ORF">EIP91_002676</name>
</gene>
<dbReference type="OrthoDB" id="189968at2759"/>
<dbReference type="InterPro" id="IPR015943">
    <property type="entry name" value="WD40/YVTN_repeat-like_dom_sf"/>
</dbReference>
<evidence type="ECO:0000256" key="3">
    <source>
        <dbReference type="ARBA" id="ARBA00022737"/>
    </source>
</evidence>
<evidence type="ECO:0000256" key="4">
    <source>
        <dbReference type="ARBA" id="ARBA00023242"/>
    </source>
</evidence>
<feature type="repeat" description="WD" evidence="5">
    <location>
        <begin position="162"/>
        <end position="203"/>
    </location>
</feature>
<keyword evidence="8" id="KW-1185">Reference proteome</keyword>
<dbReference type="InterPro" id="IPR001680">
    <property type="entry name" value="WD40_rpt"/>
</dbReference>
<evidence type="ECO:0000256" key="6">
    <source>
        <dbReference type="SAM" id="MobiDB-lite"/>
    </source>
</evidence>
<keyword evidence="4" id="KW-0539">Nucleus</keyword>
<dbReference type="InterPro" id="IPR019775">
    <property type="entry name" value="WD40_repeat_CS"/>
</dbReference>
<dbReference type="PRINTS" id="PR00320">
    <property type="entry name" value="GPROTEINBRPT"/>
</dbReference>
<reference evidence="7 8" key="1">
    <citation type="submission" date="2018-11" db="EMBL/GenBank/DDBJ databases">
        <title>Genome assembly of Steccherinum ochraceum LE-BIN_3174, the white-rot fungus of the Steccherinaceae family (The Residual Polyporoid clade, Polyporales, Basidiomycota).</title>
        <authorList>
            <person name="Fedorova T.V."/>
            <person name="Glazunova O.A."/>
            <person name="Landesman E.O."/>
            <person name="Moiseenko K.V."/>
            <person name="Psurtseva N.V."/>
            <person name="Savinova O.S."/>
            <person name="Shakhova N.V."/>
            <person name="Tyazhelova T.V."/>
            <person name="Vasina D.V."/>
        </authorList>
    </citation>
    <scope>NUCLEOTIDE SEQUENCE [LARGE SCALE GENOMIC DNA]</scope>
    <source>
        <strain evidence="7 8">LE-BIN_3174</strain>
    </source>
</reference>
<dbReference type="STRING" id="92696.A0A4R0RDP3"/>
<accession>A0A4R0RDP3</accession>
<dbReference type="PANTHER" id="PTHR19865:SF0">
    <property type="entry name" value="U3 SMALL NUCLEOLAR RNA-INTERACTING PROTEIN 2"/>
    <property type="match status" value="1"/>
</dbReference>
<dbReference type="AlphaFoldDB" id="A0A4R0RDP3"/>
<dbReference type="InterPro" id="IPR039241">
    <property type="entry name" value="Rrp9-like"/>
</dbReference>
<evidence type="ECO:0000256" key="1">
    <source>
        <dbReference type="ARBA" id="ARBA00004123"/>
    </source>
</evidence>
<comment type="caution">
    <text evidence="7">The sequence shown here is derived from an EMBL/GenBank/DDBJ whole genome shotgun (WGS) entry which is preliminary data.</text>
</comment>
<dbReference type="Proteomes" id="UP000292702">
    <property type="component" value="Unassembled WGS sequence"/>
</dbReference>
<feature type="compositionally biased region" description="Acidic residues" evidence="6">
    <location>
        <begin position="373"/>
        <end position="386"/>
    </location>
</feature>
<dbReference type="PROSITE" id="PS00678">
    <property type="entry name" value="WD_REPEATS_1"/>
    <property type="match status" value="1"/>
</dbReference>
<keyword evidence="2 5" id="KW-0853">WD repeat</keyword>
<dbReference type="EMBL" id="RWJN01000180">
    <property type="protein sequence ID" value="TCD65462.1"/>
    <property type="molecule type" value="Genomic_DNA"/>
</dbReference>
<sequence>MPDPFFASNKSRKRKRVNSTDQGNARKLGRRPNGKASSSTKAAVPPKKSKRDEELSDATSEDGEEGVEDMDLRAPDADPDAYESDEEDEDETPAEKRLRLAKLYLENVKQGISLADGEFDAAEIDKELISARLKQDVLEHSGKVHLFVADSYDFSNPSSLRTRGHRFSVTTAVASEDARWMYTAGKDGCINKWDLYTGKKLHTFYKVRPSKDSSGKGKGKARADPENVEGHTDEIWALALSPDGRLLASGGKDRRVGVWDVDKNEWVKGFSGHRDSISALAFRKSSSASTSAAPSQLYTGSYDRTLKLFDLSPSTMGYVETLFGHQAPVLSLDALMRETAVSVGGRDKSVRFWKIPEESQLVFRGGAKSGWEDALEEGDEKGDEMDVDGRSGKKGKTREKFIEGSVECVAMIDETTFLSGGDSGTISLWTTQKKKPVYNQAVAHGMDESHVHTEDVEIVRKPRWITALGCLRYSDLFASGSWDGEIRIWKVDSKLRSFSQVASIPAVGVVNSLQFLSFSGNLTTRYSWMRSQSADSTSNSSAAPTASTKSLVLVAGVGQEMRLGRWIQKKGEGVLNGALVVGFNARTP</sequence>
<protein>
    <submittedName>
        <fullName evidence="7">Pre-rRNA processing protein</fullName>
    </submittedName>
</protein>
<dbReference type="PROSITE" id="PS50294">
    <property type="entry name" value="WD_REPEATS_REGION"/>
    <property type="match status" value="1"/>
</dbReference>
<dbReference type="GO" id="GO:0034511">
    <property type="term" value="F:U3 snoRNA binding"/>
    <property type="evidence" value="ECO:0007669"/>
    <property type="project" value="InterPro"/>
</dbReference>
<evidence type="ECO:0000313" key="7">
    <source>
        <dbReference type="EMBL" id="TCD65462.1"/>
    </source>
</evidence>
<evidence type="ECO:0000256" key="2">
    <source>
        <dbReference type="ARBA" id="ARBA00022574"/>
    </source>
</evidence>
<dbReference type="Pfam" id="PF00400">
    <property type="entry name" value="WD40"/>
    <property type="match status" value="5"/>
</dbReference>
<dbReference type="PANTHER" id="PTHR19865">
    <property type="entry name" value="U3 SMALL NUCLEOLAR RNA INTERACTING PROTEIN 2"/>
    <property type="match status" value="1"/>
</dbReference>
<feature type="region of interest" description="Disordered" evidence="6">
    <location>
        <begin position="209"/>
        <end position="228"/>
    </location>
</feature>
<dbReference type="SMART" id="SM00320">
    <property type="entry name" value="WD40"/>
    <property type="match status" value="6"/>
</dbReference>
<feature type="region of interest" description="Disordered" evidence="6">
    <location>
        <begin position="1"/>
        <end position="94"/>
    </location>
</feature>
<comment type="subcellular location">
    <subcellularLocation>
        <location evidence="1">Nucleus</location>
    </subcellularLocation>
</comment>
<dbReference type="InterPro" id="IPR020472">
    <property type="entry name" value="WD40_PAC1"/>
</dbReference>
<dbReference type="Gene3D" id="2.130.10.10">
    <property type="entry name" value="YVTN repeat-like/Quinoprotein amine dehydrogenase"/>
    <property type="match status" value="2"/>
</dbReference>
<dbReference type="InterPro" id="IPR036322">
    <property type="entry name" value="WD40_repeat_dom_sf"/>
</dbReference>
<feature type="repeat" description="WD" evidence="5">
    <location>
        <begin position="322"/>
        <end position="363"/>
    </location>
</feature>
<evidence type="ECO:0000256" key="5">
    <source>
        <dbReference type="PROSITE-ProRule" id="PRU00221"/>
    </source>
</evidence>
<proteinExistence type="predicted"/>
<keyword evidence="3" id="KW-0677">Repeat</keyword>
<name>A0A4R0RDP3_9APHY</name>
<dbReference type="SUPFAM" id="SSF50978">
    <property type="entry name" value="WD40 repeat-like"/>
    <property type="match status" value="1"/>
</dbReference>
<dbReference type="GO" id="GO:0032040">
    <property type="term" value="C:small-subunit processome"/>
    <property type="evidence" value="ECO:0007669"/>
    <property type="project" value="TreeGrafter"/>
</dbReference>